<dbReference type="SUPFAM" id="SSF47336">
    <property type="entry name" value="ACP-like"/>
    <property type="match status" value="1"/>
</dbReference>
<dbReference type="InterPro" id="IPR020806">
    <property type="entry name" value="PKS_PP-bd"/>
</dbReference>
<dbReference type="InterPro" id="IPR036736">
    <property type="entry name" value="ACP-like_sf"/>
</dbReference>
<feature type="domain" description="Carrier" evidence="3">
    <location>
        <begin position="5"/>
        <end position="83"/>
    </location>
</feature>
<evidence type="ECO:0000256" key="2">
    <source>
        <dbReference type="ARBA" id="ARBA00022553"/>
    </source>
</evidence>
<dbReference type="Gene3D" id="1.10.1200.10">
    <property type="entry name" value="ACP-like"/>
    <property type="match status" value="1"/>
</dbReference>
<dbReference type="SMART" id="SM00823">
    <property type="entry name" value="PKS_PP"/>
    <property type="match status" value="1"/>
</dbReference>
<comment type="caution">
    <text evidence="4">The sequence shown here is derived from an EMBL/GenBank/DDBJ whole genome shotgun (WGS) entry which is preliminary data.</text>
</comment>
<protein>
    <submittedName>
        <fullName evidence="4">Acyl carrier protein</fullName>
    </submittedName>
</protein>
<evidence type="ECO:0000256" key="1">
    <source>
        <dbReference type="ARBA" id="ARBA00022450"/>
    </source>
</evidence>
<organism evidence="4 5">
    <name type="scientific">Actinomadura vinacea</name>
    <dbReference type="NCBI Taxonomy" id="115336"/>
    <lineage>
        <taxon>Bacteria</taxon>
        <taxon>Bacillati</taxon>
        <taxon>Actinomycetota</taxon>
        <taxon>Actinomycetes</taxon>
        <taxon>Streptosporangiales</taxon>
        <taxon>Thermomonosporaceae</taxon>
        <taxon>Actinomadura</taxon>
    </lineage>
</organism>
<evidence type="ECO:0000313" key="5">
    <source>
        <dbReference type="Proteomes" id="UP001501231"/>
    </source>
</evidence>
<reference evidence="5" key="1">
    <citation type="journal article" date="2019" name="Int. J. Syst. Evol. Microbiol.">
        <title>The Global Catalogue of Microorganisms (GCM) 10K type strain sequencing project: providing services to taxonomists for standard genome sequencing and annotation.</title>
        <authorList>
            <consortium name="The Broad Institute Genomics Platform"/>
            <consortium name="The Broad Institute Genome Sequencing Center for Infectious Disease"/>
            <person name="Wu L."/>
            <person name="Ma J."/>
        </authorList>
    </citation>
    <scope>NUCLEOTIDE SEQUENCE [LARGE SCALE GENOMIC DNA]</scope>
    <source>
        <strain evidence="5">JCM 3325</strain>
    </source>
</reference>
<dbReference type="InterPro" id="IPR006162">
    <property type="entry name" value="Ppantetheine_attach_site"/>
</dbReference>
<name>A0ABP5WFW9_9ACTN</name>
<dbReference type="RefSeq" id="WP_344591040.1">
    <property type="nucleotide sequence ID" value="NZ_BAAARW010000016.1"/>
</dbReference>
<proteinExistence type="predicted"/>
<dbReference type="Pfam" id="PF00550">
    <property type="entry name" value="PP-binding"/>
    <property type="match status" value="1"/>
</dbReference>
<dbReference type="PROSITE" id="PS50075">
    <property type="entry name" value="CARRIER"/>
    <property type="match status" value="1"/>
</dbReference>
<keyword evidence="5" id="KW-1185">Reference proteome</keyword>
<dbReference type="EMBL" id="BAAARW010000016">
    <property type="protein sequence ID" value="GAA2425877.1"/>
    <property type="molecule type" value="Genomic_DNA"/>
</dbReference>
<sequence length="89" mass="9644">MTDDGITLPDLVTALRECAGEDENVDLGGDIGDRTFTDLGYDSIALLETSARMADRFGLDLDDDVLTGLETPTELLRYLNEAFTKAGEV</sequence>
<evidence type="ECO:0000259" key="3">
    <source>
        <dbReference type="PROSITE" id="PS50075"/>
    </source>
</evidence>
<evidence type="ECO:0000313" key="4">
    <source>
        <dbReference type="EMBL" id="GAA2425877.1"/>
    </source>
</evidence>
<dbReference type="PROSITE" id="PS00012">
    <property type="entry name" value="PHOSPHOPANTETHEINE"/>
    <property type="match status" value="1"/>
</dbReference>
<dbReference type="Proteomes" id="UP001501231">
    <property type="component" value="Unassembled WGS sequence"/>
</dbReference>
<keyword evidence="1" id="KW-0596">Phosphopantetheine</keyword>
<dbReference type="InterPro" id="IPR009081">
    <property type="entry name" value="PP-bd_ACP"/>
</dbReference>
<gene>
    <name evidence="4" type="ORF">GCM10010191_42850</name>
</gene>
<keyword evidence="2" id="KW-0597">Phosphoprotein</keyword>
<accession>A0ABP5WFW9</accession>